<evidence type="ECO:0000313" key="2">
    <source>
        <dbReference type="EMBL" id="MBS6939972.1"/>
    </source>
</evidence>
<evidence type="ECO:0008006" key="4">
    <source>
        <dbReference type="Google" id="ProtNLM"/>
    </source>
</evidence>
<feature type="transmembrane region" description="Helical" evidence="1">
    <location>
        <begin position="168"/>
        <end position="189"/>
    </location>
</feature>
<evidence type="ECO:0000256" key="1">
    <source>
        <dbReference type="SAM" id="Phobius"/>
    </source>
</evidence>
<keyword evidence="1" id="KW-0812">Transmembrane</keyword>
<protein>
    <recommendedName>
        <fullName evidence="4">Ferric oxidoreductase domain-containing protein</fullName>
    </recommendedName>
</protein>
<feature type="transmembrane region" description="Helical" evidence="1">
    <location>
        <begin position="195"/>
        <end position="212"/>
    </location>
</feature>
<reference evidence="2" key="1">
    <citation type="submission" date="2021-02" db="EMBL/GenBank/DDBJ databases">
        <title>Infant gut strain persistence is associated with maternal origin, phylogeny, and functional potential including surface adhesion and iron acquisition.</title>
        <authorList>
            <person name="Lou Y.C."/>
        </authorList>
    </citation>
    <scope>NUCLEOTIDE SEQUENCE</scope>
    <source>
        <strain evidence="2">L2_039_000G1_dasL2_039_000G1_concoct_11</strain>
    </source>
</reference>
<feature type="transmembrane region" description="Helical" evidence="1">
    <location>
        <begin position="26"/>
        <end position="44"/>
    </location>
</feature>
<keyword evidence="1" id="KW-1133">Transmembrane helix</keyword>
<evidence type="ECO:0000313" key="3">
    <source>
        <dbReference type="Proteomes" id="UP000727506"/>
    </source>
</evidence>
<organism evidence="2 3">
    <name type="scientific">Slackia piriformis</name>
    <dbReference type="NCBI Taxonomy" id="626934"/>
    <lineage>
        <taxon>Bacteria</taxon>
        <taxon>Bacillati</taxon>
        <taxon>Actinomycetota</taxon>
        <taxon>Coriobacteriia</taxon>
        <taxon>Eggerthellales</taxon>
        <taxon>Eggerthellaceae</taxon>
        <taxon>Slackia</taxon>
    </lineage>
</organism>
<sequence>MSLVVSVLVVVAFAFLCRRPLRLHPGVFYCVAVVIAAFGIYFTMNPAPSAVVRVVAFAIQKGHVGFSMFILVMFIGVFARSSVVRKALAPVRAELSIMGSILIAGHFIPYLSSYLSMAADLFSLRPAVATSCILAVLLLVLLVPLFATSFPRVKKAMPAHWWMRVQRLAYPFFILAFFHLFGFFFAALLNGSPRAVTMCIVYAAILVAYVVARVHRRIADEKADAAIEQS</sequence>
<feature type="transmembrane region" description="Helical" evidence="1">
    <location>
        <begin position="64"/>
        <end position="83"/>
    </location>
</feature>
<feature type="transmembrane region" description="Helical" evidence="1">
    <location>
        <begin position="127"/>
        <end position="147"/>
    </location>
</feature>
<dbReference type="EMBL" id="JAGZSV010000004">
    <property type="protein sequence ID" value="MBS6939972.1"/>
    <property type="molecule type" value="Genomic_DNA"/>
</dbReference>
<name>A0A943UW71_9ACTN</name>
<feature type="transmembrane region" description="Helical" evidence="1">
    <location>
        <begin position="95"/>
        <end position="115"/>
    </location>
</feature>
<keyword evidence="1" id="KW-0472">Membrane</keyword>
<accession>A0A943UW71</accession>
<dbReference type="AlphaFoldDB" id="A0A943UW71"/>
<dbReference type="Proteomes" id="UP000727506">
    <property type="component" value="Unassembled WGS sequence"/>
</dbReference>
<gene>
    <name evidence="2" type="ORF">KH142_00510</name>
</gene>
<comment type="caution">
    <text evidence="2">The sequence shown here is derived from an EMBL/GenBank/DDBJ whole genome shotgun (WGS) entry which is preliminary data.</text>
</comment>
<proteinExistence type="predicted"/>